<keyword evidence="3" id="KW-0479">Metal-binding</keyword>
<accession>A0A499V950</accession>
<evidence type="ECO:0000256" key="4">
    <source>
        <dbReference type="ARBA" id="ARBA00022833"/>
    </source>
</evidence>
<evidence type="ECO:0000313" key="5">
    <source>
        <dbReference type="EMBL" id="BBJ48918.1"/>
    </source>
</evidence>
<dbReference type="PANTHER" id="PTHR42813:SF4">
    <property type="entry name" value="NADP-DEPENDENT ISOPROPANOL DEHYDROGENASE"/>
    <property type="match status" value="1"/>
</dbReference>
<comment type="similarity">
    <text evidence="2">Belongs to the zinc-containing alcohol dehydrogenase family.</text>
</comment>
<dbReference type="Gene3D" id="3.40.50.720">
    <property type="entry name" value="NAD(P)-binding Rossmann-like Domain"/>
    <property type="match status" value="1"/>
</dbReference>
<organism evidence="5">
    <name type="scientific">Streptomyces avermitilis</name>
    <dbReference type="NCBI Taxonomy" id="33903"/>
    <lineage>
        <taxon>Bacteria</taxon>
        <taxon>Bacillati</taxon>
        <taxon>Actinomycetota</taxon>
        <taxon>Actinomycetes</taxon>
        <taxon>Kitasatosporales</taxon>
        <taxon>Streptomycetaceae</taxon>
        <taxon>Streptomyces</taxon>
    </lineage>
</organism>
<dbReference type="Gene3D" id="3.90.180.10">
    <property type="entry name" value="Medium-chain alcohol dehydrogenases, catalytic domain"/>
    <property type="match status" value="1"/>
</dbReference>
<dbReference type="EMBL" id="AP019621">
    <property type="protein sequence ID" value="BBJ48918.1"/>
    <property type="molecule type" value="Genomic_DNA"/>
</dbReference>
<gene>
    <name evidence="5" type="ORF">SAVMC3_15470</name>
</gene>
<proteinExistence type="inferred from homology"/>
<dbReference type="PANTHER" id="PTHR42813">
    <property type="entry name" value="ZINC-TYPE ALCOHOL DEHYDROGENASE-LIKE"/>
    <property type="match status" value="1"/>
</dbReference>
<evidence type="ECO:0000256" key="2">
    <source>
        <dbReference type="ARBA" id="ARBA00008072"/>
    </source>
</evidence>
<evidence type="ECO:0000256" key="3">
    <source>
        <dbReference type="ARBA" id="ARBA00022723"/>
    </source>
</evidence>
<dbReference type="GO" id="GO:0046872">
    <property type="term" value="F:metal ion binding"/>
    <property type="evidence" value="ECO:0007669"/>
    <property type="project" value="UniProtKB-KW"/>
</dbReference>
<sequence>MVRPGGHVANVGVHGRPAVLHLEDLWIKNVTITTGLVDTRSTPTLLRMMAAGHLPASSMVTHTFPLDAMEEAYDVFSRAADTGALKVVLGEQQHDVLMVRAA</sequence>
<protein>
    <recommendedName>
        <fullName evidence="6">Alcohol dehydrogenase-like C-terminal domain-containing protein</fullName>
    </recommendedName>
</protein>
<evidence type="ECO:0000256" key="1">
    <source>
        <dbReference type="ARBA" id="ARBA00001947"/>
    </source>
</evidence>
<reference evidence="5" key="1">
    <citation type="submission" date="2019-04" db="EMBL/GenBank/DDBJ databases">
        <title>Draft genome sequences of Streptomyces avermitilis MC3.</title>
        <authorList>
            <person name="Komaki H."/>
            <person name="Tamura T."/>
            <person name="Hosoyama A."/>
        </authorList>
    </citation>
    <scope>NUCLEOTIDE SEQUENCE</scope>
    <source>
        <strain evidence="5">MC3</strain>
    </source>
</reference>
<evidence type="ECO:0008006" key="6">
    <source>
        <dbReference type="Google" id="ProtNLM"/>
    </source>
</evidence>
<comment type="cofactor">
    <cofactor evidence="1">
        <name>Zn(2+)</name>
        <dbReference type="ChEBI" id="CHEBI:29105"/>
    </cofactor>
</comment>
<name>A0A499V950_STRAX</name>
<dbReference type="AlphaFoldDB" id="A0A499V950"/>
<keyword evidence="4" id="KW-0862">Zinc</keyword>